<accession>A0A3M7R0Y9</accession>
<gene>
    <name evidence="1" type="ORF">BpHYR1_027632</name>
</gene>
<sequence>VVSKKGFMYHFWDMVNNITEKERNHSKIIIQSGFKAVEKKNFHFYPIIGSTRNDGIVPLSSNILANIDPEDSPYK</sequence>
<organism evidence="1 2">
    <name type="scientific">Brachionus plicatilis</name>
    <name type="common">Marine rotifer</name>
    <name type="synonym">Brachionus muelleri</name>
    <dbReference type="NCBI Taxonomy" id="10195"/>
    <lineage>
        <taxon>Eukaryota</taxon>
        <taxon>Metazoa</taxon>
        <taxon>Spiralia</taxon>
        <taxon>Gnathifera</taxon>
        <taxon>Rotifera</taxon>
        <taxon>Eurotatoria</taxon>
        <taxon>Monogononta</taxon>
        <taxon>Pseudotrocha</taxon>
        <taxon>Ploima</taxon>
        <taxon>Brachionidae</taxon>
        <taxon>Brachionus</taxon>
    </lineage>
</organism>
<name>A0A3M7R0Y9_BRAPC</name>
<protein>
    <submittedName>
        <fullName evidence="1">Uncharacterized protein</fullName>
    </submittedName>
</protein>
<proteinExistence type="predicted"/>
<reference evidence="1 2" key="1">
    <citation type="journal article" date="2018" name="Sci. Rep.">
        <title>Genomic signatures of local adaptation to the degree of environmental predictability in rotifers.</title>
        <authorList>
            <person name="Franch-Gras L."/>
            <person name="Hahn C."/>
            <person name="Garcia-Roger E.M."/>
            <person name="Carmona M.J."/>
            <person name="Serra M."/>
            <person name="Gomez A."/>
        </authorList>
    </citation>
    <scope>NUCLEOTIDE SEQUENCE [LARGE SCALE GENOMIC DNA]</scope>
    <source>
        <strain evidence="1">HYR1</strain>
    </source>
</reference>
<comment type="caution">
    <text evidence="1">The sequence shown here is derived from an EMBL/GenBank/DDBJ whole genome shotgun (WGS) entry which is preliminary data.</text>
</comment>
<keyword evidence="2" id="KW-1185">Reference proteome</keyword>
<feature type="non-terminal residue" evidence="1">
    <location>
        <position position="1"/>
    </location>
</feature>
<dbReference type="AlphaFoldDB" id="A0A3M7R0Y9"/>
<evidence type="ECO:0000313" key="1">
    <source>
        <dbReference type="EMBL" id="RNA17252.1"/>
    </source>
</evidence>
<dbReference type="Proteomes" id="UP000276133">
    <property type="component" value="Unassembled WGS sequence"/>
</dbReference>
<evidence type="ECO:0000313" key="2">
    <source>
        <dbReference type="Proteomes" id="UP000276133"/>
    </source>
</evidence>
<dbReference type="EMBL" id="REGN01004488">
    <property type="protein sequence ID" value="RNA17252.1"/>
    <property type="molecule type" value="Genomic_DNA"/>
</dbReference>